<dbReference type="Proteomes" id="UP000054270">
    <property type="component" value="Unassembled WGS sequence"/>
</dbReference>
<dbReference type="AlphaFoldDB" id="A0A0D2P5C6"/>
<evidence type="ECO:0000313" key="2">
    <source>
        <dbReference type="Proteomes" id="UP000054270"/>
    </source>
</evidence>
<evidence type="ECO:0000313" key="1">
    <source>
        <dbReference type="EMBL" id="KJA23871.1"/>
    </source>
</evidence>
<dbReference type="EMBL" id="KN817540">
    <property type="protein sequence ID" value="KJA23871.1"/>
    <property type="molecule type" value="Genomic_DNA"/>
</dbReference>
<accession>A0A0D2P5C6</accession>
<organism evidence="1 2">
    <name type="scientific">Hypholoma sublateritium (strain FD-334 SS-4)</name>
    <dbReference type="NCBI Taxonomy" id="945553"/>
    <lineage>
        <taxon>Eukaryota</taxon>
        <taxon>Fungi</taxon>
        <taxon>Dikarya</taxon>
        <taxon>Basidiomycota</taxon>
        <taxon>Agaricomycotina</taxon>
        <taxon>Agaricomycetes</taxon>
        <taxon>Agaricomycetidae</taxon>
        <taxon>Agaricales</taxon>
        <taxon>Agaricineae</taxon>
        <taxon>Strophariaceae</taxon>
        <taxon>Hypholoma</taxon>
    </lineage>
</organism>
<name>A0A0D2P5C6_HYPSF</name>
<keyword evidence="2" id="KW-1185">Reference proteome</keyword>
<reference evidence="2" key="1">
    <citation type="submission" date="2014-04" db="EMBL/GenBank/DDBJ databases">
        <title>Evolutionary Origins and Diversification of the Mycorrhizal Mutualists.</title>
        <authorList>
            <consortium name="DOE Joint Genome Institute"/>
            <consortium name="Mycorrhizal Genomics Consortium"/>
            <person name="Kohler A."/>
            <person name="Kuo A."/>
            <person name="Nagy L.G."/>
            <person name="Floudas D."/>
            <person name="Copeland A."/>
            <person name="Barry K.W."/>
            <person name="Cichocki N."/>
            <person name="Veneault-Fourrey C."/>
            <person name="LaButti K."/>
            <person name="Lindquist E.A."/>
            <person name="Lipzen A."/>
            <person name="Lundell T."/>
            <person name="Morin E."/>
            <person name="Murat C."/>
            <person name="Riley R."/>
            <person name="Ohm R."/>
            <person name="Sun H."/>
            <person name="Tunlid A."/>
            <person name="Henrissat B."/>
            <person name="Grigoriev I.V."/>
            <person name="Hibbett D.S."/>
            <person name="Martin F."/>
        </authorList>
    </citation>
    <scope>NUCLEOTIDE SEQUENCE [LARGE SCALE GENOMIC DNA]</scope>
    <source>
        <strain evidence="2">FD-334 SS-4</strain>
    </source>
</reference>
<proteinExistence type="predicted"/>
<protein>
    <submittedName>
        <fullName evidence="1">Uncharacterized protein</fullName>
    </submittedName>
</protein>
<sequence>MVTIRRRFILLRGAVGWLVQRNWCGVKFAQRDTNIVNLPFFFFIAHCTALKSFSRPSSTPTIRANCIFLVLTLP</sequence>
<gene>
    <name evidence="1" type="ORF">HYPSUDRAFT_561266</name>
</gene>